<reference evidence="1 2" key="1">
    <citation type="submission" date="2019-07" db="EMBL/GenBank/DDBJ databases">
        <authorList>
            <person name="Kim J."/>
        </authorList>
    </citation>
    <scope>NUCLEOTIDE SEQUENCE [LARGE SCALE GENOMIC DNA]</scope>
    <source>
        <strain evidence="1 2">N4</strain>
    </source>
</reference>
<dbReference type="Proteomes" id="UP000318102">
    <property type="component" value="Unassembled WGS sequence"/>
</dbReference>
<evidence type="ECO:0000313" key="2">
    <source>
        <dbReference type="Proteomes" id="UP000318102"/>
    </source>
</evidence>
<keyword evidence="2" id="KW-1185">Reference proteome</keyword>
<dbReference type="AlphaFoldDB" id="A0A559IEE3"/>
<dbReference type="EMBL" id="VNJK01000006">
    <property type="protein sequence ID" value="TVX86016.1"/>
    <property type="molecule type" value="Genomic_DNA"/>
</dbReference>
<dbReference type="OrthoDB" id="2587566at2"/>
<organism evidence="1 2">
    <name type="scientific">Paenibacillus agilis</name>
    <dbReference type="NCBI Taxonomy" id="3020863"/>
    <lineage>
        <taxon>Bacteria</taxon>
        <taxon>Bacillati</taxon>
        <taxon>Bacillota</taxon>
        <taxon>Bacilli</taxon>
        <taxon>Bacillales</taxon>
        <taxon>Paenibacillaceae</taxon>
        <taxon>Paenibacillus</taxon>
    </lineage>
</organism>
<evidence type="ECO:0000313" key="1">
    <source>
        <dbReference type="EMBL" id="TVX86016.1"/>
    </source>
</evidence>
<comment type="caution">
    <text evidence="1">The sequence shown here is derived from an EMBL/GenBank/DDBJ whole genome shotgun (WGS) entry which is preliminary data.</text>
</comment>
<proteinExistence type="predicted"/>
<gene>
    <name evidence="1" type="ORF">FPZ44_24020</name>
</gene>
<name>A0A559IEE3_9BACL</name>
<protein>
    <recommendedName>
        <fullName evidence="3">Nucleotidyltransferase</fullName>
    </recommendedName>
</protein>
<sequence>MKKSKLDEVSRRLNQEKNNLIADLPAHLQDDFAKEGYISGGCIYSLYNDKEPKDYDFFVRSRSLSDKLREFFMSLVVQETTDDGEPKKKNIYIVHYKGNRVVITKNAISIGNKYQIITKFIGTPKEVVIEFDFKHNMFYHQNGRIDTLSDWDYLDSNSLFYNEQRARDISGTIIRVHKFCERGMTITNAEMCKMLRKLRDVGFTERENEIIENISSY</sequence>
<accession>A0A559IEE3</accession>
<evidence type="ECO:0008006" key="3">
    <source>
        <dbReference type="Google" id="ProtNLM"/>
    </source>
</evidence>
<dbReference type="RefSeq" id="WP_144994774.1">
    <property type="nucleotide sequence ID" value="NZ_VNJK01000006.1"/>
</dbReference>
<dbReference type="Pfam" id="PF26128">
    <property type="entry name" value="Gad2"/>
    <property type="match status" value="1"/>
</dbReference>